<feature type="compositionally biased region" description="Low complexity" evidence="1">
    <location>
        <begin position="337"/>
        <end position="347"/>
    </location>
</feature>
<feature type="compositionally biased region" description="Polar residues" evidence="1">
    <location>
        <begin position="313"/>
        <end position="331"/>
    </location>
</feature>
<feature type="compositionally biased region" description="Polar residues" evidence="1">
    <location>
        <begin position="467"/>
        <end position="477"/>
    </location>
</feature>
<feature type="region of interest" description="Disordered" evidence="1">
    <location>
        <begin position="629"/>
        <end position="662"/>
    </location>
</feature>
<feature type="compositionally biased region" description="Polar residues" evidence="1">
    <location>
        <begin position="60"/>
        <end position="69"/>
    </location>
</feature>
<feature type="region of interest" description="Disordered" evidence="1">
    <location>
        <begin position="378"/>
        <end position="410"/>
    </location>
</feature>
<evidence type="ECO:0000313" key="3">
    <source>
        <dbReference type="Proteomes" id="UP000324767"/>
    </source>
</evidence>
<dbReference type="PANTHER" id="PTHR38701:SF1">
    <property type="entry name" value="UP-REGULATED DURING SEPTATION PROTEIN 1 DOMAIN-CONTAINING PROTEIN"/>
    <property type="match status" value="1"/>
</dbReference>
<feature type="region of interest" description="Disordered" evidence="1">
    <location>
        <begin position="464"/>
        <end position="515"/>
    </location>
</feature>
<dbReference type="AlphaFoldDB" id="A0A5M8PMJ5"/>
<name>A0A5M8PMJ5_9LECA</name>
<feature type="compositionally biased region" description="Acidic residues" evidence="1">
    <location>
        <begin position="493"/>
        <end position="511"/>
    </location>
</feature>
<feature type="region of interest" description="Disordered" evidence="1">
    <location>
        <begin position="227"/>
        <end position="347"/>
    </location>
</feature>
<feature type="compositionally biased region" description="Low complexity" evidence="1">
    <location>
        <begin position="274"/>
        <end position="289"/>
    </location>
</feature>
<dbReference type="PANTHER" id="PTHR38701">
    <property type="entry name" value="CHROMOSOME 8, WHOLE GENOME SHOTGUN SEQUENCE"/>
    <property type="match status" value="1"/>
</dbReference>
<evidence type="ECO:0000256" key="1">
    <source>
        <dbReference type="SAM" id="MobiDB-lite"/>
    </source>
</evidence>
<proteinExistence type="predicted"/>
<feature type="compositionally biased region" description="Polar residues" evidence="1">
    <location>
        <begin position="78"/>
        <end position="106"/>
    </location>
</feature>
<feature type="region of interest" description="Disordered" evidence="1">
    <location>
        <begin position="1"/>
        <end position="130"/>
    </location>
</feature>
<feature type="compositionally biased region" description="Low complexity" evidence="1">
    <location>
        <begin position="230"/>
        <end position="240"/>
    </location>
</feature>
<organism evidence="2 3">
    <name type="scientific">Lasallia pustulata</name>
    <dbReference type="NCBI Taxonomy" id="136370"/>
    <lineage>
        <taxon>Eukaryota</taxon>
        <taxon>Fungi</taxon>
        <taxon>Dikarya</taxon>
        <taxon>Ascomycota</taxon>
        <taxon>Pezizomycotina</taxon>
        <taxon>Lecanoromycetes</taxon>
        <taxon>OSLEUM clade</taxon>
        <taxon>Umbilicariomycetidae</taxon>
        <taxon>Umbilicariales</taxon>
        <taxon>Umbilicariaceae</taxon>
        <taxon>Lasallia</taxon>
    </lineage>
</organism>
<feature type="compositionally biased region" description="Polar residues" evidence="1">
    <location>
        <begin position="379"/>
        <end position="409"/>
    </location>
</feature>
<sequence>MADTNNTPPLLINKNPFSPRLAGSQARQDSSTLRRDGRTVPNEASAGNAKGDMATPVKSFLSSNITPRSGSRKARVDSASSTPNRTPNATPSTSKAPSTIGTQSRTAEGVGLGTGPGMQSAGSRQSPRPRSIVGEVVGASVGLGLASLGRDLYGRRAASPENSPQFFHASDAKSATSARTESQRPKPQAKTASFFRANGEEELDDAPSSISTSPPFEQQEPKLFYANGIPESKSPKSTSPSVPPPSLISTTSPQQATFSPLPRAIPTRSPSPLKDVSLSRKASSSSKMSPRQDTRLVPNGSAHKIDLKPYDTPSPTQTHPTRRASVNTPTTGRIGHVKSSSVSSIVPSPLPKQNVSISGRRASIFIEPSNKTVVEEAESINNASQGASNPENVTLSSTPKSSLGQSKLEQMNELAASARRERKVLDLEISNSSLLAINRTLEREMRKQNAELRRFRRLSRSGRLAMATTTRSASGRLSTLAEGENLSDISGFSDEEEVDEPELSGDEDSIDDGVLSPNAQAELDARSRAKDKKRLQLDLSKHQELLIDSQKLNQSLRRCLGWTEQLISEGKKALEYQVSVSDVEVGGRVLTPDENEVETTHSRGLLSPVHVPVGNPWDFNSGERWSMKSEIDRDSGVDIARTPDLDPDLKTYAHSPGDDLRR</sequence>
<reference evidence="2 3" key="1">
    <citation type="submission" date="2019-09" db="EMBL/GenBank/DDBJ databases">
        <title>The hologenome of the rock-dwelling lichen Lasallia pustulata.</title>
        <authorList>
            <person name="Greshake Tzovaras B."/>
            <person name="Segers F."/>
            <person name="Bicker A."/>
            <person name="Dal Grande F."/>
            <person name="Otte J."/>
            <person name="Hankeln T."/>
            <person name="Schmitt I."/>
            <person name="Ebersberger I."/>
        </authorList>
    </citation>
    <scope>NUCLEOTIDE SEQUENCE [LARGE SCALE GENOMIC DNA]</scope>
    <source>
        <strain evidence="2">A1-1</strain>
    </source>
</reference>
<gene>
    <name evidence="2" type="ORF">FRX48_06082</name>
</gene>
<dbReference type="Proteomes" id="UP000324767">
    <property type="component" value="Unassembled WGS sequence"/>
</dbReference>
<feature type="region of interest" description="Disordered" evidence="1">
    <location>
        <begin position="156"/>
        <end position="191"/>
    </location>
</feature>
<protein>
    <submittedName>
        <fullName evidence="2">Uncharacterized protein</fullName>
    </submittedName>
</protein>
<dbReference type="EMBL" id="VXIT01000009">
    <property type="protein sequence ID" value="KAA6410659.1"/>
    <property type="molecule type" value="Genomic_DNA"/>
</dbReference>
<dbReference type="OrthoDB" id="2555519at2759"/>
<evidence type="ECO:0000313" key="2">
    <source>
        <dbReference type="EMBL" id="KAA6410659.1"/>
    </source>
</evidence>
<accession>A0A5M8PMJ5</accession>
<comment type="caution">
    <text evidence="2">The sequence shown here is derived from an EMBL/GenBank/DDBJ whole genome shotgun (WGS) entry which is preliminary data.</text>
</comment>